<feature type="compositionally biased region" description="Pro residues" evidence="1">
    <location>
        <begin position="224"/>
        <end position="240"/>
    </location>
</feature>
<protein>
    <submittedName>
        <fullName evidence="2">Uncharacterized protein</fullName>
    </submittedName>
</protein>
<dbReference type="Gramene" id="TKW28905">
    <property type="protein sequence ID" value="TKW28905"/>
    <property type="gene ID" value="SEVIR_3G359900v2"/>
</dbReference>
<sequence length="273" mass="29785">MALPSCEIAPTPPIFIWITPATIAPHYDSSFVQYMLNFLLTIHPGRLECVSTCYQHAPSQLDRHNDTQCYPTTQHPVPPGSPNPSKTIENPSVPQPSHYHHYRLLLLPHHQPSISYTPRFALPPPPTTTPPPPTPVHIALPTAFDPLAMLASSSSMMSDFELSCGVATPVSALKAGIVFPCSPSSPQPEAPAAAATPPPLIPRSMDIHVHSSRRKVPVDSLPLSPSPPSLPGRRSPPPSASPIQDNITLELECRKETSNRIFREREWLAYVAV</sequence>
<dbReference type="Proteomes" id="UP000298652">
    <property type="component" value="Chromosome 3"/>
</dbReference>
<evidence type="ECO:0000313" key="2">
    <source>
        <dbReference type="EMBL" id="TKW28905.1"/>
    </source>
</evidence>
<accession>A0A4U6VJG4</accession>
<proteinExistence type="predicted"/>
<reference evidence="2" key="1">
    <citation type="submission" date="2019-03" db="EMBL/GenBank/DDBJ databases">
        <title>WGS assembly of Setaria viridis.</title>
        <authorList>
            <person name="Huang P."/>
            <person name="Jenkins J."/>
            <person name="Grimwood J."/>
            <person name="Barry K."/>
            <person name="Healey A."/>
            <person name="Mamidi S."/>
            <person name="Sreedasyam A."/>
            <person name="Shu S."/>
            <person name="Feldman M."/>
            <person name="Wu J."/>
            <person name="Yu Y."/>
            <person name="Chen C."/>
            <person name="Johnson J."/>
            <person name="Rokhsar D."/>
            <person name="Baxter I."/>
            <person name="Schmutz J."/>
            <person name="Brutnell T."/>
            <person name="Kellogg E."/>
        </authorList>
    </citation>
    <scope>NUCLEOTIDE SEQUENCE [LARGE SCALE GENOMIC DNA]</scope>
</reference>
<evidence type="ECO:0000256" key="1">
    <source>
        <dbReference type="SAM" id="MobiDB-lite"/>
    </source>
</evidence>
<keyword evidence="3" id="KW-1185">Reference proteome</keyword>
<name>A0A4U6VJG4_SETVI</name>
<gene>
    <name evidence="2" type="ORF">SEVIR_3G359900v2</name>
</gene>
<feature type="region of interest" description="Disordered" evidence="1">
    <location>
        <begin position="184"/>
        <end position="246"/>
    </location>
</feature>
<evidence type="ECO:0000313" key="3">
    <source>
        <dbReference type="Proteomes" id="UP000298652"/>
    </source>
</evidence>
<dbReference type="AlphaFoldDB" id="A0A4U6VJG4"/>
<organism evidence="2 3">
    <name type="scientific">Setaria viridis</name>
    <name type="common">Green bristlegrass</name>
    <name type="synonym">Setaria italica subsp. viridis</name>
    <dbReference type="NCBI Taxonomy" id="4556"/>
    <lineage>
        <taxon>Eukaryota</taxon>
        <taxon>Viridiplantae</taxon>
        <taxon>Streptophyta</taxon>
        <taxon>Embryophyta</taxon>
        <taxon>Tracheophyta</taxon>
        <taxon>Spermatophyta</taxon>
        <taxon>Magnoliopsida</taxon>
        <taxon>Liliopsida</taxon>
        <taxon>Poales</taxon>
        <taxon>Poaceae</taxon>
        <taxon>PACMAD clade</taxon>
        <taxon>Panicoideae</taxon>
        <taxon>Panicodae</taxon>
        <taxon>Paniceae</taxon>
        <taxon>Cenchrinae</taxon>
        <taxon>Setaria</taxon>
    </lineage>
</organism>
<dbReference type="EMBL" id="CM016554">
    <property type="protein sequence ID" value="TKW28905.1"/>
    <property type="molecule type" value="Genomic_DNA"/>
</dbReference>